<accession>A0A1M6YT57</accession>
<dbReference type="AlphaFoldDB" id="A0A1M6YT57"/>
<protein>
    <submittedName>
        <fullName evidence="3">Acetyltransferase (GNAT) family protein</fullName>
    </submittedName>
</protein>
<dbReference type="Proteomes" id="UP000184363">
    <property type="component" value="Unassembled WGS sequence"/>
</dbReference>
<gene>
    <name evidence="3" type="ORF">SAMN05443637_12153</name>
</gene>
<dbReference type="GO" id="GO:0008080">
    <property type="term" value="F:N-acetyltransferase activity"/>
    <property type="evidence" value="ECO:0007669"/>
    <property type="project" value="InterPro"/>
</dbReference>
<dbReference type="EMBL" id="FRAP01000021">
    <property type="protein sequence ID" value="SHL21438.1"/>
    <property type="molecule type" value="Genomic_DNA"/>
</dbReference>
<keyword evidence="4" id="KW-1185">Reference proteome</keyword>
<sequence length="153" mass="16856">MGDVQIREWGAPGDLGWVLKSHGELYAAEYGFDHSFEQSVSRTIAGFAQADPARRRGWIAELDGRRIGSIACPPSDIGEDEVAQLRLLLLHPDARGIGLGGRLVDTCLAFARETGFRRIRLFTVDVLTAARALYERRGFTLTHQAPHAGSARR</sequence>
<dbReference type="InterPro" id="IPR000182">
    <property type="entry name" value="GNAT_dom"/>
</dbReference>
<dbReference type="PANTHER" id="PTHR13947">
    <property type="entry name" value="GNAT FAMILY N-ACETYLTRANSFERASE"/>
    <property type="match status" value="1"/>
</dbReference>
<dbReference type="Gene3D" id="3.40.630.30">
    <property type="match status" value="1"/>
</dbReference>
<name>A0A1M6YT57_PSETH</name>
<evidence type="ECO:0000313" key="4">
    <source>
        <dbReference type="Proteomes" id="UP000184363"/>
    </source>
</evidence>
<proteinExistence type="predicted"/>
<dbReference type="SUPFAM" id="SSF55729">
    <property type="entry name" value="Acyl-CoA N-acyltransferases (Nat)"/>
    <property type="match status" value="1"/>
</dbReference>
<organism evidence="3 4">
    <name type="scientific">Pseudonocardia thermophila</name>
    <dbReference type="NCBI Taxonomy" id="1848"/>
    <lineage>
        <taxon>Bacteria</taxon>
        <taxon>Bacillati</taxon>
        <taxon>Actinomycetota</taxon>
        <taxon>Actinomycetes</taxon>
        <taxon>Pseudonocardiales</taxon>
        <taxon>Pseudonocardiaceae</taxon>
        <taxon>Pseudonocardia</taxon>
    </lineage>
</organism>
<reference evidence="3 4" key="1">
    <citation type="submission" date="2016-11" db="EMBL/GenBank/DDBJ databases">
        <authorList>
            <person name="Jaros S."/>
            <person name="Januszkiewicz K."/>
            <person name="Wedrychowicz H."/>
        </authorList>
    </citation>
    <scope>NUCLEOTIDE SEQUENCE [LARGE SCALE GENOMIC DNA]</scope>
    <source>
        <strain evidence="3 4">DSM 43832</strain>
    </source>
</reference>
<dbReference type="STRING" id="1848.SAMN05443637_12153"/>
<dbReference type="InterPro" id="IPR016181">
    <property type="entry name" value="Acyl_CoA_acyltransferase"/>
</dbReference>
<evidence type="ECO:0000259" key="2">
    <source>
        <dbReference type="PROSITE" id="PS51186"/>
    </source>
</evidence>
<dbReference type="PROSITE" id="PS51186">
    <property type="entry name" value="GNAT"/>
    <property type="match status" value="1"/>
</dbReference>
<feature type="domain" description="N-acetyltransferase" evidence="2">
    <location>
        <begin position="15"/>
        <end position="153"/>
    </location>
</feature>
<evidence type="ECO:0000256" key="1">
    <source>
        <dbReference type="ARBA" id="ARBA00022679"/>
    </source>
</evidence>
<evidence type="ECO:0000313" key="3">
    <source>
        <dbReference type="EMBL" id="SHL21438.1"/>
    </source>
</evidence>
<keyword evidence="1 3" id="KW-0808">Transferase</keyword>
<dbReference type="PANTHER" id="PTHR13947:SF37">
    <property type="entry name" value="LD18367P"/>
    <property type="match status" value="1"/>
</dbReference>
<dbReference type="Pfam" id="PF00583">
    <property type="entry name" value="Acetyltransf_1"/>
    <property type="match status" value="1"/>
</dbReference>
<dbReference type="InterPro" id="IPR050769">
    <property type="entry name" value="NAT_camello-type"/>
</dbReference>
<dbReference type="RefSeq" id="WP_200804086.1">
    <property type="nucleotide sequence ID" value="NZ_FRAP01000021.1"/>
</dbReference>
<dbReference type="CDD" id="cd04301">
    <property type="entry name" value="NAT_SF"/>
    <property type="match status" value="1"/>
</dbReference>